<feature type="domain" description="Alpha/beta hydrolase fold-3" evidence="3">
    <location>
        <begin position="78"/>
        <end position="279"/>
    </location>
</feature>
<organism evidence="4 5">
    <name type="scientific">Pontivivens ytuae</name>
    <dbReference type="NCBI Taxonomy" id="2789856"/>
    <lineage>
        <taxon>Bacteria</taxon>
        <taxon>Pseudomonadati</taxon>
        <taxon>Pseudomonadota</taxon>
        <taxon>Alphaproteobacteria</taxon>
        <taxon>Rhodobacterales</taxon>
        <taxon>Paracoccaceae</taxon>
        <taxon>Pontivivens</taxon>
    </lineage>
</organism>
<evidence type="ECO:0000256" key="2">
    <source>
        <dbReference type="ARBA" id="ARBA00022801"/>
    </source>
</evidence>
<dbReference type="AlphaFoldDB" id="A0A7S9LP92"/>
<reference evidence="4 5" key="1">
    <citation type="submission" date="2020-11" db="EMBL/GenBank/DDBJ databases">
        <title>Description of Pontivivens ytuae sp. nov. isolated from deep sea sediment of Mariana Trench.</title>
        <authorList>
            <person name="Wang Z."/>
            <person name="Sun Q.-L."/>
            <person name="Xu X.-D."/>
            <person name="Tang Y.-Z."/>
            <person name="Zhang J."/>
        </authorList>
    </citation>
    <scope>NUCLEOTIDE SEQUENCE [LARGE SCALE GENOMIC DNA]</scope>
    <source>
        <strain evidence="4 5">MT2928</strain>
    </source>
</reference>
<evidence type="ECO:0000256" key="1">
    <source>
        <dbReference type="ARBA" id="ARBA00010515"/>
    </source>
</evidence>
<dbReference type="GO" id="GO:0016787">
    <property type="term" value="F:hydrolase activity"/>
    <property type="evidence" value="ECO:0007669"/>
    <property type="project" value="UniProtKB-KW"/>
</dbReference>
<dbReference type="PROSITE" id="PS01173">
    <property type="entry name" value="LIPASE_GDXG_HIS"/>
    <property type="match status" value="1"/>
</dbReference>
<keyword evidence="5" id="KW-1185">Reference proteome</keyword>
<gene>
    <name evidence="4" type="ORF">I0K15_12585</name>
</gene>
<sequence>MSIQLALLNTYLRWIEKPLLARAPDDPMRLRAGMKRTADRVFRWPETVRQHGDFVPGPYGSIECVWIIPDGAPQDRMIIHFHGGAFLMGSPATHRHLAAALAERTGLRVLLPHYRLAPEHPFPAAVEDARAVWQAMLEKGLSPDRIGLTGDSAGGGLALALLHSLCIEDAPRPGALALMSPWTDMTLSNESHHRNALREAMLPTSRIGQARDIYMGGGPADDPTASPLFGTFRGAPPVLIHASAAEVLEDDARLMAARLERFGTDVTLEIWNRTPHCWHLFHGWLPEADEALDRIGSFLRHHLDAEALEKAERPRYEELRPPAKA</sequence>
<comment type="similarity">
    <text evidence="1">Belongs to the 'GDXG' lipolytic enzyme family.</text>
</comment>
<dbReference type="PANTHER" id="PTHR48081:SF8">
    <property type="entry name" value="ALPHA_BETA HYDROLASE FOLD-3 DOMAIN-CONTAINING PROTEIN-RELATED"/>
    <property type="match status" value="1"/>
</dbReference>
<evidence type="ECO:0000259" key="3">
    <source>
        <dbReference type="Pfam" id="PF07859"/>
    </source>
</evidence>
<dbReference type="KEGG" id="poz:I0K15_12585"/>
<dbReference type="InterPro" id="IPR013094">
    <property type="entry name" value="AB_hydrolase_3"/>
</dbReference>
<dbReference type="PANTHER" id="PTHR48081">
    <property type="entry name" value="AB HYDROLASE SUPERFAMILY PROTEIN C4A8.06C"/>
    <property type="match status" value="1"/>
</dbReference>
<keyword evidence="2 4" id="KW-0378">Hydrolase</keyword>
<dbReference type="Pfam" id="PF07859">
    <property type="entry name" value="Abhydrolase_3"/>
    <property type="match status" value="1"/>
</dbReference>
<evidence type="ECO:0000313" key="4">
    <source>
        <dbReference type="EMBL" id="QPH52647.1"/>
    </source>
</evidence>
<dbReference type="EMBL" id="CP064942">
    <property type="protein sequence ID" value="QPH52647.1"/>
    <property type="molecule type" value="Genomic_DNA"/>
</dbReference>
<dbReference type="Gene3D" id="3.40.50.1820">
    <property type="entry name" value="alpha/beta hydrolase"/>
    <property type="match status" value="1"/>
</dbReference>
<name>A0A7S9LP92_9RHOB</name>
<dbReference type="InterPro" id="IPR029058">
    <property type="entry name" value="AB_hydrolase_fold"/>
</dbReference>
<protein>
    <submittedName>
        <fullName evidence="4">Alpha/beta hydrolase</fullName>
    </submittedName>
</protein>
<dbReference type="InterPro" id="IPR002168">
    <property type="entry name" value="Lipase_GDXG_HIS_AS"/>
</dbReference>
<dbReference type="RefSeq" id="WP_196101858.1">
    <property type="nucleotide sequence ID" value="NZ_CP064942.1"/>
</dbReference>
<dbReference type="SUPFAM" id="SSF53474">
    <property type="entry name" value="alpha/beta-Hydrolases"/>
    <property type="match status" value="1"/>
</dbReference>
<evidence type="ECO:0000313" key="5">
    <source>
        <dbReference type="Proteomes" id="UP000594800"/>
    </source>
</evidence>
<dbReference type="Proteomes" id="UP000594800">
    <property type="component" value="Chromosome"/>
</dbReference>
<dbReference type="InterPro" id="IPR050300">
    <property type="entry name" value="GDXG_lipolytic_enzyme"/>
</dbReference>
<accession>A0A7S9LP92</accession>
<proteinExistence type="inferred from homology"/>